<accession>A0A1F2PJ95</accession>
<dbReference type="AlphaFoldDB" id="A0A1F2PJ95"/>
<dbReference type="STRING" id="52694.ACWI_11470"/>
<organism evidence="1 2">
    <name type="scientific">Acetobacterium wieringae</name>
    <dbReference type="NCBI Taxonomy" id="52694"/>
    <lineage>
        <taxon>Bacteria</taxon>
        <taxon>Bacillati</taxon>
        <taxon>Bacillota</taxon>
        <taxon>Clostridia</taxon>
        <taxon>Eubacteriales</taxon>
        <taxon>Eubacteriaceae</taxon>
        <taxon>Acetobacterium</taxon>
    </lineage>
</organism>
<reference evidence="1 2" key="1">
    <citation type="submission" date="2015-09" db="EMBL/GenBank/DDBJ databases">
        <title>Genome sequence of Acetobacterium wieringae DSM 1911.</title>
        <authorList>
            <person name="Poehlein A."/>
            <person name="Bengelsdorf F.R."/>
            <person name="Schiel-Bengelsdorf B."/>
            <person name="Duerre P."/>
            <person name="Daniel R."/>
        </authorList>
    </citation>
    <scope>NUCLEOTIDE SEQUENCE [LARGE SCALE GENOMIC DNA]</scope>
    <source>
        <strain evidence="1 2">DSM 1911</strain>
    </source>
</reference>
<dbReference type="EMBL" id="LKEU01000023">
    <property type="protein sequence ID" value="OFV71418.1"/>
    <property type="molecule type" value="Genomic_DNA"/>
</dbReference>
<protein>
    <submittedName>
        <fullName evidence="1">Uncharacterized protein</fullName>
    </submittedName>
</protein>
<sequence length="51" mass="5696">MVPDTVPQCQVQLNLLITYGMMHPWVLKGKVVLCTSLELTAQILIQKEGLT</sequence>
<proteinExistence type="predicted"/>
<comment type="caution">
    <text evidence="1">The sequence shown here is derived from an EMBL/GenBank/DDBJ whole genome shotgun (WGS) entry which is preliminary data.</text>
</comment>
<evidence type="ECO:0000313" key="2">
    <source>
        <dbReference type="Proteomes" id="UP000176244"/>
    </source>
</evidence>
<dbReference type="Proteomes" id="UP000176244">
    <property type="component" value="Unassembled WGS sequence"/>
</dbReference>
<gene>
    <name evidence="1" type="ORF">ACWI_11470</name>
</gene>
<evidence type="ECO:0000313" key="1">
    <source>
        <dbReference type="EMBL" id="OFV71418.1"/>
    </source>
</evidence>
<name>A0A1F2PJ95_9FIRM</name>